<dbReference type="AlphaFoldDB" id="A0A5M8QUA7"/>
<dbReference type="EMBL" id="VKKZ01000010">
    <property type="protein sequence ID" value="KAA6437762.1"/>
    <property type="molecule type" value="Genomic_DNA"/>
</dbReference>
<dbReference type="Gene3D" id="3.90.550.10">
    <property type="entry name" value="Spore Coat Polysaccharide Biosynthesis Protein SpsA, Chain A"/>
    <property type="match status" value="1"/>
</dbReference>
<feature type="domain" description="Glycosyltransferase 2-like" evidence="1">
    <location>
        <begin position="115"/>
        <end position="286"/>
    </location>
</feature>
<organism evidence="2 3">
    <name type="scientific">Rufibacter glacialis</name>
    <dbReference type="NCBI Taxonomy" id="1259555"/>
    <lineage>
        <taxon>Bacteria</taxon>
        <taxon>Pseudomonadati</taxon>
        <taxon>Bacteroidota</taxon>
        <taxon>Cytophagia</taxon>
        <taxon>Cytophagales</taxon>
        <taxon>Hymenobacteraceae</taxon>
        <taxon>Rufibacter</taxon>
    </lineage>
</organism>
<sequence length="431" mass="50343">METQVSFHITHVYLNQRLLKMPDLTENQGHYLVFWWHQVALGHLFLEAGTPLKPEEYEQEVMAAVAPALAQYARSLNIEGEWRKKVRDEKEWALWMDNLMAEYTTFPIPESVEVSVVICTRNRSSQLQRCLEMLQALECTPTEIIVIDNAPEDTSTFDVARQVDGVTYVKEPRPGLDIARNTGIHQARCPVVAFVDDDVVVHPQWVFHIWETFQDPEIAAMTGLVIAKELMTEAQVIFEKHWSFNRGYQSKRFDTRFFQDNIAFGPPVWEIGAGANMAFRKEIFEKTGYFDEILDVGAAGCNGDSEMWHRILAHGLVIRYNPRAIVFHEHRRDLQSLRRQIYFYMRGFITAALLQQHRHSNYNRLLHREFPKYYLQLAIKCFPKYQSRGRTIIAEIKGILSGYAFYFRNRKRSTKYPLPLVAHRNLQEVKN</sequence>
<dbReference type="PANTHER" id="PTHR43685:SF2">
    <property type="entry name" value="GLYCOSYLTRANSFERASE 2-LIKE DOMAIN-CONTAINING PROTEIN"/>
    <property type="match status" value="1"/>
</dbReference>
<evidence type="ECO:0000259" key="1">
    <source>
        <dbReference type="Pfam" id="PF00535"/>
    </source>
</evidence>
<dbReference type="OrthoDB" id="6638511at2"/>
<dbReference type="PANTHER" id="PTHR43685">
    <property type="entry name" value="GLYCOSYLTRANSFERASE"/>
    <property type="match status" value="1"/>
</dbReference>
<protein>
    <submittedName>
        <fullName evidence="2">Glycosyltransferase</fullName>
    </submittedName>
</protein>
<reference evidence="2 3" key="2">
    <citation type="submission" date="2019-09" db="EMBL/GenBank/DDBJ databases">
        <title>A bacterium isolated from glacier soil.</title>
        <authorList>
            <person name="Liu Q."/>
        </authorList>
    </citation>
    <scope>NUCLEOTIDE SEQUENCE [LARGE SCALE GENOMIC DNA]</scope>
    <source>
        <strain evidence="2 3">MDT1-10-3</strain>
    </source>
</reference>
<dbReference type="InterPro" id="IPR050834">
    <property type="entry name" value="Glycosyltransf_2"/>
</dbReference>
<reference evidence="2 3" key="1">
    <citation type="submission" date="2019-07" db="EMBL/GenBank/DDBJ databases">
        <authorList>
            <person name="Qu J.-H."/>
        </authorList>
    </citation>
    <scope>NUCLEOTIDE SEQUENCE [LARGE SCALE GENOMIC DNA]</scope>
    <source>
        <strain evidence="2 3">MDT1-10-3</strain>
    </source>
</reference>
<dbReference type="InterPro" id="IPR001173">
    <property type="entry name" value="Glyco_trans_2-like"/>
</dbReference>
<dbReference type="Pfam" id="PF00535">
    <property type="entry name" value="Glycos_transf_2"/>
    <property type="match status" value="1"/>
</dbReference>
<dbReference type="SUPFAM" id="SSF53448">
    <property type="entry name" value="Nucleotide-diphospho-sugar transferases"/>
    <property type="match status" value="1"/>
</dbReference>
<accession>A0A5M8QUA7</accession>
<gene>
    <name evidence="2" type="ORF">FOE74_04480</name>
</gene>
<dbReference type="InterPro" id="IPR029044">
    <property type="entry name" value="Nucleotide-diphossugar_trans"/>
</dbReference>
<dbReference type="GO" id="GO:0016740">
    <property type="term" value="F:transferase activity"/>
    <property type="evidence" value="ECO:0007669"/>
    <property type="project" value="UniProtKB-KW"/>
</dbReference>
<evidence type="ECO:0000313" key="3">
    <source>
        <dbReference type="Proteomes" id="UP000323866"/>
    </source>
</evidence>
<evidence type="ECO:0000313" key="2">
    <source>
        <dbReference type="EMBL" id="KAA6437762.1"/>
    </source>
</evidence>
<name>A0A5M8QUA7_9BACT</name>
<dbReference type="Proteomes" id="UP000323866">
    <property type="component" value="Unassembled WGS sequence"/>
</dbReference>
<comment type="caution">
    <text evidence="2">The sequence shown here is derived from an EMBL/GenBank/DDBJ whole genome shotgun (WGS) entry which is preliminary data.</text>
</comment>
<proteinExistence type="predicted"/>
<keyword evidence="2" id="KW-0808">Transferase</keyword>